<evidence type="ECO:0000256" key="3">
    <source>
        <dbReference type="ARBA" id="ARBA00022771"/>
    </source>
</evidence>
<evidence type="ECO:0000256" key="1">
    <source>
        <dbReference type="ARBA" id="ARBA00005993"/>
    </source>
</evidence>
<dbReference type="SMART" id="SM00399">
    <property type="entry name" value="ZnF_C4"/>
    <property type="match status" value="1"/>
</dbReference>
<evidence type="ECO:0000256" key="4">
    <source>
        <dbReference type="ARBA" id="ARBA00022833"/>
    </source>
</evidence>
<evidence type="ECO:0000256" key="6">
    <source>
        <dbReference type="ARBA" id="ARBA00023125"/>
    </source>
</evidence>
<dbReference type="Pfam" id="PF00104">
    <property type="entry name" value="Hormone_recep"/>
    <property type="match status" value="1"/>
</dbReference>
<keyword evidence="3" id="KW-0863">Zinc-finger</keyword>
<dbReference type="InterPro" id="IPR013088">
    <property type="entry name" value="Znf_NHR/GATA"/>
</dbReference>
<feature type="domain" description="NR LBD" evidence="11">
    <location>
        <begin position="142"/>
        <end position="385"/>
    </location>
</feature>
<name>G0M9B7_CAEBE</name>
<dbReference type="EMBL" id="GL379787">
    <property type="protein sequence ID" value="EGT30823.1"/>
    <property type="molecule type" value="Genomic_DNA"/>
</dbReference>
<keyword evidence="8" id="KW-0675">Receptor</keyword>
<dbReference type="PANTHER" id="PTHR45680:SF33">
    <property type="entry name" value="NR LBD DOMAIN-CONTAINING PROTEIN-RELATED"/>
    <property type="match status" value="1"/>
</dbReference>
<dbReference type="eggNOG" id="KOG3575">
    <property type="taxonomic scope" value="Eukaryota"/>
</dbReference>
<evidence type="ECO:0000259" key="11">
    <source>
        <dbReference type="PROSITE" id="PS51843"/>
    </source>
</evidence>
<proteinExistence type="inferred from homology"/>
<evidence type="ECO:0000313" key="12">
    <source>
        <dbReference type="EMBL" id="EGT30823.1"/>
    </source>
</evidence>
<keyword evidence="13" id="KW-1185">Reference proteome</keyword>
<dbReference type="HOGENOM" id="CLU_007368_7_1_1"/>
<evidence type="ECO:0008006" key="14">
    <source>
        <dbReference type="Google" id="ProtNLM"/>
    </source>
</evidence>
<evidence type="ECO:0000256" key="7">
    <source>
        <dbReference type="ARBA" id="ARBA00023163"/>
    </source>
</evidence>
<dbReference type="InterPro" id="IPR051152">
    <property type="entry name" value="C.elegans_Orphan_NR"/>
</dbReference>
<evidence type="ECO:0000313" key="13">
    <source>
        <dbReference type="Proteomes" id="UP000008068"/>
    </source>
</evidence>
<organism evidence="13">
    <name type="scientific">Caenorhabditis brenneri</name>
    <name type="common">Nematode worm</name>
    <dbReference type="NCBI Taxonomy" id="135651"/>
    <lineage>
        <taxon>Eukaryota</taxon>
        <taxon>Metazoa</taxon>
        <taxon>Ecdysozoa</taxon>
        <taxon>Nematoda</taxon>
        <taxon>Chromadorea</taxon>
        <taxon>Rhabditida</taxon>
        <taxon>Rhabditina</taxon>
        <taxon>Rhabditomorpha</taxon>
        <taxon>Rhabditoidea</taxon>
        <taxon>Rhabditidae</taxon>
        <taxon>Peloderinae</taxon>
        <taxon>Caenorhabditis</taxon>
    </lineage>
</organism>
<keyword evidence="6" id="KW-0238">DNA-binding</keyword>
<evidence type="ECO:0000256" key="5">
    <source>
        <dbReference type="ARBA" id="ARBA00023015"/>
    </source>
</evidence>
<protein>
    <recommendedName>
        <fullName evidence="14">NR LBD domain-containing protein</fullName>
    </recommendedName>
</protein>
<dbReference type="AlphaFoldDB" id="G0M9B7"/>
<dbReference type="STRING" id="135651.G0M9B7"/>
<dbReference type="InterPro" id="IPR001628">
    <property type="entry name" value="Znf_hrmn_rcpt"/>
</dbReference>
<dbReference type="PANTHER" id="PTHR45680">
    <property type="entry name" value="NUCLEAR HORMONE RECEPTOR FAMILY"/>
    <property type="match status" value="1"/>
</dbReference>
<dbReference type="PROSITE" id="PS51843">
    <property type="entry name" value="NR_LBD"/>
    <property type="match status" value="1"/>
</dbReference>
<gene>
    <name evidence="12" type="ORF">CAEBREN_05855</name>
</gene>
<dbReference type="PROSITE" id="PS51030">
    <property type="entry name" value="NUCLEAR_REC_DBD_2"/>
    <property type="match status" value="1"/>
</dbReference>
<dbReference type="InterPro" id="IPR000536">
    <property type="entry name" value="Nucl_hrmn_rcpt_lig-bd"/>
</dbReference>
<keyword evidence="4" id="KW-0862">Zinc</keyword>
<dbReference type="SMART" id="SM00430">
    <property type="entry name" value="HOLI"/>
    <property type="match status" value="1"/>
</dbReference>
<dbReference type="Proteomes" id="UP000008068">
    <property type="component" value="Unassembled WGS sequence"/>
</dbReference>
<dbReference type="Gene3D" id="1.10.565.10">
    <property type="entry name" value="Retinoid X Receptor"/>
    <property type="match status" value="1"/>
</dbReference>
<dbReference type="OrthoDB" id="5788487at2759"/>
<dbReference type="GO" id="GO:0008270">
    <property type="term" value="F:zinc ion binding"/>
    <property type="evidence" value="ECO:0007669"/>
    <property type="project" value="UniProtKB-KW"/>
</dbReference>
<evidence type="ECO:0000256" key="8">
    <source>
        <dbReference type="ARBA" id="ARBA00023170"/>
    </source>
</evidence>
<feature type="domain" description="Nuclear receptor" evidence="10">
    <location>
        <begin position="1"/>
        <end position="55"/>
    </location>
</feature>
<dbReference type="InterPro" id="IPR035500">
    <property type="entry name" value="NHR-like_dom_sf"/>
</dbReference>
<evidence type="ECO:0000256" key="9">
    <source>
        <dbReference type="ARBA" id="ARBA00023242"/>
    </source>
</evidence>
<reference evidence="13" key="1">
    <citation type="submission" date="2011-07" db="EMBL/GenBank/DDBJ databases">
        <authorList>
            <consortium name="Caenorhabditis brenneri Sequencing and Analysis Consortium"/>
            <person name="Wilson R.K."/>
        </authorList>
    </citation>
    <scope>NUCLEOTIDE SEQUENCE [LARGE SCALE GENOMIC DNA]</scope>
    <source>
        <strain evidence="13">PB2801</strain>
    </source>
</reference>
<keyword evidence="5" id="KW-0805">Transcription regulation</keyword>
<dbReference type="GO" id="GO:0043565">
    <property type="term" value="F:sequence-specific DNA binding"/>
    <property type="evidence" value="ECO:0007669"/>
    <property type="project" value="InterPro"/>
</dbReference>
<dbReference type="FunCoup" id="G0M9B7">
    <property type="interactions" value="1401"/>
</dbReference>
<sequence>MKVFRRTHMSVTTEYRKCRQLNHQCVPLKSGKWFCKKCRFRRCEELGMSAKNIQYDRDSLKGSITLSENLTVVRSNRMKTSLPKTIESILGAPHLVSFIRQTGRNQDLPHVDTSRLVQKAIQVILTPNMVVLSRQTSRKTSNLEQLTQGLLDFRSDQKETLSEVYMISQDDYKQEFETNMCAAAKWLSCSDRIKEYDDELKIILLRSIWWVWGRLEQISTTARMRIREKCGKRQFVYSSNTLVNYDNMSSDLSCWSKYAFEEMRYFFLPSEMFYDDVIHEMMLVQPDDVELTFLMCNLCFQVTGKTSGSHIAEEMERLQDILSNDLHEYYIEKNQPMYSLRVKHLMKIQDLFLKLRNIRQEKYEIGSIFNILNRSFSNPEFFACSP</sequence>
<keyword evidence="7" id="KW-0804">Transcription</keyword>
<comment type="similarity">
    <text evidence="1">Belongs to the nuclear hormone receptor family.</text>
</comment>
<dbReference type="SUPFAM" id="SSF48508">
    <property type="entry name" value="Nuclear receptor ligand-binding domain"/>
    <property type="match status" value="1"/>
</dbReference>
<evidence type="ECO:0000256" key="2">
    <source>
        <dbReference type="ARBA" id="ARBA00022723"/>
    </source>
</evidence>
<accession>G0M9B7</accession>
<dbReference type="InParanoid" id="G0M9B7"/>
<evidence type="ECO:0000259" key="10">
    <source>
        <dbReference type="PROSITE" id="PS51030"/>
    </source>
</evidence>
<keyword evidence="2" id="KW-0479">Metal-binding</keyword>
<dbReference type="Gene3D" id="3.30.50.10">
    <property type="entry name" value="Erythroid Transcription Factor GATA-1, subunit A"/>
    <property type="match status" value="1"/>
</dbReference>
<dbReference type="GO" id="GO:0003700">
    <property type="term" value="F:DNA-binding transcription factor activity"/>
    <property type="evidence" value="ECO:0007669"/>
    <property type="project" value="InterPro"/>
</dbReference>
<dbReference type="SUPFAM" id="SSF57716">
    <property type="entry name" value="Glucocorticoid receptor-like (DNA-binding domain)"/>
    <property type="match status" value="1"/>
</dbReference>
<keyword evidence="9" id="KW-0539">Nucleus</keyword>